<evidence type="ECO:0000256" key="4">
    <source>
        <dbReference type="ARBA" id="ARBA00023163"/>
    </source>
</evidence>
<name>A0AAE2YP60_9PROT</name>
<dbReference type="GO" id="GO:0003700">
    <property type="term" value="F:DNA-binding transcription factor activity"/>
    <property type="evidence" value="ECO:0007669"/>
    <property type="project" value="InterPro"/>
</dbReference>
<keyword evidence="2" id="KW-0805">Transcription regulation</keyword>
<dbReference type="GO" id="GO:0003677">
    <property type="term" value="F:DNA binding"/>
    <property type="evidence" value="ECO:0007669"/>
    <property type="project" value="UniProtKB-KW"/>
</dbReference>
<dbReference type="PROSITE" id="PS50987">
    <property type="entry name" value="HTH_ARSR_2"/>
    <property type="match status" value="1"/>
</dbReference>
<evidence type="ECO:0000259" key="5">
    <source>
        <dbReference type="PROSITE" id="PS50987"/>
    </source>
</evidence>
<dbReference type="InterPro" id="IPR036388">
    <property type="entry name" value="WH-like_DNA-bd_sf"/>
</dbReference>
<keyword evidence="3" id="KW-0238">DNA-binding</keyword>
<dbReference type="PANTHER" id="PTHR33154:SF18">
    <property type="entry name" value="ARSENICAL RESISTANCE OPERON REPRESSOR"/>
    <property type="match status" value="1"/>
</dbReference>
<dbReference type="EMBL" id="JAAXYO010000052">
    <property type="protein sequence ID" value="MBU2787675.1"/>
    <property type="molecule type" value="Genomic_DNA"/>
</dbReference>
<dbReference type="NCBIfam" id="NF033788">
    <property type="entry name" value="HTH_metalloreg"/>
    <property type="match status" value="1"/>
</dbReference>
<dbReference type="InterPro" id="IPR036390">
    <property type="entry name" value="WH_DNA-bd_sf"/>
</dbReference>
<evidence type="ECO:0000313" key="6">
    <source>
        <dbReference type="EMBL" id="MBU2787675.1"/>
    </source>
</evidence>
<dbReference type="SUPFAM" id="SSF46785">
    <property type="entry name" value="Winged helix' DNA-binding domain"/>
    <property type="match status" value="1"/>
</dbReference>
<accession>A0AAE2YP60</accession>
<dbReference type="AlphaFoldDB" id="A0AAE2YP60"/>
<dbReference type="SMART" id="SM00418">
    <property type="entry name" value="HTH_ARSR"/>
    <property type="match status" value="1"/>
</dbReference>
<comment type="caution">
    <text evidence="6">The sequence shown here is derived from an EMBL/GenBank/DDBJ whole genome shotgun (WGS) entry which is preliminary data.</text>
</comment>
<feature type="domain" description="HTH arsR-type" evidence="5">
    <location>
        <begin position="36"/>
        <end position="130"/>
    </location>
</feature>
<reference evidence="6" key="1">
    <citation type="journal article" date="2021" name="ISME J.">
        <title>Genomic evolution of the class Acidithiobacillia: deep-branching Proteobacteria living in extreme acidic conditions.</title>
        <authorList>
            <person name="Moya-Beltran A."/>
            <person name="Beard S."/>
            <person name="Rojas-Villalobos C."/>
            <person name="Issotta F."/>
            <person name="Gallardo Y."/>
            <person name="Ulloa R."/>
            <person name="Giaveno A."/>
            <person name="Degli Esposti M."/>
            <person name="Johnson D.B."/>
            <person name="Quatrini R."/>
        </authorList>
    </citation>
    <scope>NUCLEOTIDE SEQUENCE</scope>
    <source>
        <strain evidence="6">VAN18-1</strain>
    </source>
</reference>
<organism evidence="6 7">
    <name type="scientific">Igneacidithiobacillus copahuensis</name>
    <dbReference type="NCBI Taxonomy" id="2724909"/>
    <lineage>
        <taxon>Bacteria</taxon>
        <taxon>Pseudomonadati</taxon>
        <taxon>Pseudomonadota</taxon>
        <taxon>Acidithiobacillia</taxon>
        <taxon>Acidithiobacillales</taxon>
        <taxon>Acidithiobacillaceae</taxon>
        <taxon>Igneacidithiobacillus</taxon>
    </lineage>
</organism>
<dbReference type="Proteomes" id="UP001197378">
    <property type="component" value="Unassembled WGS sequence"/>
</dbReference>
<keyword evidence="4" id="KW-0804">Transcription</keyword>
<proteinExistence type="predicted"/>
<dbReference type="CDD" id="cd00090">
    <property type="entry name" value="HTH_ARSR"/>
    <property type="match status" value="1"/>
</dbReference>
<dbReference type="InterPro" id="IPR001845">
    <property type="entry name" value="HTH_ArsR_DNA-bd_dom"/>
</dbReference>
<dbReference type="InterPro" id="IPR051081">
    <property type="entry name" value="HTH_MetalResp_TranReg"/>
</dbReference>
<gene>
    <name evidence="6" type="ORF">HFQ13_05550</name>
</gene>
<sequence length="147" mass="15957">MKKTAPSPDTSVAAETCLVRCFHPLEINRVRKHLKADGVHLAAAADRFKALGNVKRLTILQALRVTELCVCDIAHLLGLSVAATSQQLRQLRSQGWVVTRSDGKMVYCQLSKTAPLRDLDAVLQLLDSTHVSAPHPVPDTELGDADA</sequence>
<protein>
    <submittedName>
        <fullName evidence="6">Winged helix-turn-helix transcriptional regulator</fullName>
    </submittedName>
</protein>
<keyword evidence="1" id="KW-0059">Arsenical resistance</keyword>
<dbReference type="PANTHER" id="PTHR33154">
    <property type="entry name" value="TRANSCRIPTIONAL REGULATOR, ARSR FAMILY"/>
    <property type="match status" value="1"/>
</dbReference>
<evidence type="ECO:0000256" key="2">
    <source>
        <dbReference type="ARBA" id="ARBA00023015"/>
    </source>
</evidence>
<evidence type="ECO:0000256" key="3">
    <source>
        <dbReference type="ARBA" id="ARBA00023125"/>
    </source>
</evidence>
<keyword evidence="7" id="KW-1185">Reference proteome</keyword>
<dbReference type="GO" id="GO:0046685">
    <property type="term" value="P:response to arsenic-containing substance"/>
    <property type="evidence" value="ECO:0007669"/>
    <property type="project" value="UniProtKB-KW"/>
</dbReference>
<dbReference type="Pfam" id="PF01022">
    <property type="entry name" value="HTH_5"/>
    <property type="match status" value="1"/>
</dbReference>
<dbReference type="PRINTS" id="PR00778">
    <property type="entry name" value="HTHARSR"/>
</dbReference>
<evidence type="ECO:0000256" key="1">
    <source>
        <dbReference type="ARBA" id="ARBA00022849"/>
    </source>
</evidence>
<evidence type="ECO:0000313" key="7">
    <source>
        <dbReference type="Proteomes" id="UP001197378"/>
    </source>
</evidence>
<dbReference type="InterPro" id="IPR011991">
    <property type="entry name" value="ArsR-like_HTH"/>
</dbReference>
<dbReference type="Gene3D" id="1.10.10.10">
    <property type="entry name" value="Winged helix-like DNA-binding domain superfamily/Winged helix DNA-binding domain"/>
    <property type="match status" value="1"/>
</dbReference>